<dbReference type="InterPro" id="IPR020845">
    <property type="entry name" value="AMP-binding_CS"/>
</dbReference>
<dbReference type="InterPro" id="IPR025110">
    <property type="entry name" value="AMP-bd_C"/>
</dbReference>
<dbReference type="EMBL" id="QNRK01000004">
    <property type="protein sequence ID" value="RBP16769.1"/>
    <property type="molecule type" value="Genomic_DNA"/>
</dbReference>
<evidence type="ECO:0000259" key="1">
    <source>
        <dbReference type="Pfam" id="PF00501"/>
    </source>
</evidence>
<proteinExistence type="predicted"/>
<feature type="domain" description="AMP-dependent synthetase/ligase" evidence="1">
    <location>
        <begin position="11"/>
        <end position="366"/>
    </location>
</feature>
<dbReference type="Pfam" id="PF00501">
    <property type="entry name" value="AMP-binding"/>
    <property type="match status" value="1"/>
</dbReference>
<dbReference type="AlphaFoldDB" id="A0A366FSS7"/>
<dbReference type="GO" id="GO:0016878">
    <property type="term" value="F:acid-thiol ligase activity"/>
    <property type="evidence" value="ECO:0007669"/>
    <property type="project" value="UniProtKB-ARBA"/>
</dbReference>
<gene>
    <name evidence="3" type="ORF">DFR50_10446</name>
</gene>
<dbReference type="Proteomes" id="UP000253529">
    <property type="component" value="Unassembled WGS sequence"/>
</dbReference>
<evidence type="ECO:0000259" key="2">
    <source>
        <dbReference type="Pfam" id="PF13193"/>
    </source>
</evidence>
<dbReference type="Gene3D" id="3.30.300.30">
    <property type="match status" value="1"/>
</dbReference>
<comment type="caution">
    <text evidence="3">The sequence shown here is derived from an EMBL/GenBank/DDBJ whole genome shotgun (WGS) entry which is preliminary data.</text>
</comment>
<dbReference type="OrthoDB" id="9803968at2"/>
<dbReference type="InterPro" id="IPR042099">
    <property type="entry name" value="ANL_N_sf"/>
</dbReference>
<keyword evidence="4" id="KW-1185">Reference proteome</keyword>
<sequence length="503" mass="53631">MLDSLGNILPRAAHLFGDRVALVTDTRELGFRRLDDLSSALAHSLVGLGVAPGDRVTLYAPNCWEWIVSYYGVLKAGAIVNPVNAMLTPAEVAFVTRDCGAKALIGSPDKVAPALAAGVEGLTAITFGDQSVAGATPFEELVAKPAAFDPVRVAPSATSTIGYTSGTTGHPKGAMQSHRAVMTNVAMTAQMHLKTAGDVVVSALPCPHVYGNIVFQTAMLCGMKLVMHPRFDAGEMLAGIEAHRATLFEGVPTMYMYMLASPDLARRDLSSLTRCTVGGQTMPVAKMREVEERFGCPLIELWGMTEIAGLGATFPTYGRRKLGSIGIALPYCEARIADVVDAARTMPQGEVGELMIRGPVVMQGYWGNDKATRETIEPDGWLHSGDLASMDEDGAVFIVDRKKDMINTSGFKVFPAEIERVVAAHPSVAMVAVGGSPDDLKGEIARAYVVLRPGAAPDADGILALCRKELAAYKVPRDVRFVADLPKTSTGKIMRRELKTLEG</sequence>
<evidence type="ECO:0000313" key="3">
    <source>
        <dbReference type="EMBL" id="RBP16769.1"/>
    </source>
</evidence>
<dbReference type="PANTHER" id="PTHR43767:SF1">
    <property type="entry name" value="NONRIBOSOMAL PEPTIDE SYNTHASE PES1 (EUROFUNG)-RELATED"/>
    <property type="match status" value="1"/>
</dbReference>
<protein>
    <submittedName>
        <fullName evidence="3">Long-chain acyl-CoA synthetase</fullName>
    </submittedName>
</protein>
<evidence type="ECO:0000313" key="4">
    <source>
        <dbReference type="Proteomes" id="UP000253529"/>
    </source>
</evidence>
<dbReference type="Gene3D" id="3.40.50.12780">
    <property type="entry name" value="N-terminal domain of ligase-like"/>
    <property type="match status" value="1"/>
</dbReference>
<dbReference type="RefSeq" id="WP_113888014.1">
    <property type="nucleotide sequence ID" value="NZ_QNRK01000004.1"/>
</dbReference>
<dbReference type="InterPro" id="IPR045851">
    <property type="entry name" value="AMP-bd_C_sf"/>
</dbReference>
<dbReference type="SUPFAM" id="SSF56801">
    <property type="entry name" value="Acetyl-CoA synthetase-like"/>
    <property type="match status" value="1"/>
</dbReference>
<name>A0A366FSS7_9HYPH</name>
<feature type="domain" description="AMP-binding enzyme C-terminal" evidence="2">
    <location>
        <begin position="417"/>
        <end position="492"/>
    </location>
</feature>
<dbReference type="InterPro" id="IPR000873">
    <property type="entry name" value="AMP-dep_synth/lig_dom"/>
</dbReference>
<dbReference type="PANTHER" id="PTHR43767">
    <property type="entry name" value="LONG-CHAIN-FATTY-ACID--COA LIGASE"/>
    <property type="match status" value="1"/>
</dbReference>
<dbReference type="Pfam" id="PF13193">
    <property type="entry name" value="AMP-binding_C"/>
    <property type="match status" value="1"/>
</dbReference>
<reference evidence="3 4" key="1">
    <citation type="submission" date="2018-06" db="EMBL/GenBank/DDBJ databases">
        <title>Genomic Encyclopedia of Type Strains, Phase IV (KMG-IV): sequencing the most valuable type-strain genomes for metagenomic binning, comparative biology and taxonomic classification.</title>
        <authorList>
            <person name="Goeker M."/>
        </authorList>
    </citation>
    <scope>NUCLEOTIDE SEQUENCE [LARGE SCALE GENOMIC DNA]</scope>
    <source>
        <strain evidence="3 4">DSM 24875</strain>
    </source>
</reference>
<organism evidence="3 4">
    <name type="scientific">Roseiarcus fermentans</name>
    <dbReference type="NCBI Taxonomy" id="1473586"/>
    <lineage>
        <taxon>Bacteria</taxon>
        <taxon>Pseudomonadati</taxon>
        <taxon>Pseudomonadota</taxon>
        <taxon>Alphaproteobacteria</taxon>
        <taxon>Hyphomicrobiales</taxon>
        <taxon>Roseiarcaceae</taxon>
        <taxon>Roseiarcus</taxon>
    </lineage>
</organism>
<dbReference type="InterPro" id="IPR050237">
    <property type="entry name" value="ATP-dep_AMP-bd_enzyme"/>
</dbReference>
<dbReference type="PROSITE" id="PS00455">
    <property type="entry name" value="AMP_BINDING"/>
    <property type="match status" value="1"/>
</dbReference>
<accession>A0A366FSS7</accession>